<sequence length="147" mass="16757">MLQEFTRDLRQFESVSFRTMGASFEPIYAFGIQLVKVGLACQWMARGRRSCLIALRHKRANNQWFKHRPLFLKLSQWNSPEISGNLRPFHSHNGASFEPICIRNSVGESQSAVPPALYGLGGEHLQEENAGDVDEEDEIQLQNKRNA</sequence>
<protein>
    <submittedName>
        <fullName evidence="2">Uncharacterized protein</fullName>
    </submittedName>
</protein>
<feature type="compositionally biased region" description="Acidic residues" evidence="1">
    <location>
        <begin position="129"/>
        <end position="139"/>
    </location>
</feature>
<evidence type="ECO:0000256" key="1">
    <source>
        <dbReference type="SAM" id="MobiDB-lite"/>
    </source>
</evidence>
<name>A0AAV4VB07_CAEEX</name>
<dbReference type="EMBL" id="BPLR01014244">
    <property type="protein sequence ID" value="GIY67477.1"/>
    <property type="molecule type" value="Genomic_DNA"/>
</dbReference>
<gene>
    <name evidence="2" type="ORF">CEXT_290811</name>
</gene>
<accession>A0AAV4VB07</accession>
<reference evidence="2 3" key="1">
    <citation type="submission" date="2021-06" db="EMBL/GenBank/DDBJ databases">
        <title>Caerostris extrusa draft genome.</title>
        <authorList>
            <person name="Kono N."/>
            <person name="Arakawa K."/>
        </authorList>
    </citation>
    <scope>NUCLEOTIDE SEQUENCE [LARGE SCALE GENOMIC DNA]</scope>
</reference>
<evidence type="ECO:0000313" key="2">
    <source>
        <dbReference type="EMBL" id="GIY67477.1"/>
    </source>
</evidence>
<feature type="region of interest" description="Disordered" evidence="1">
    <location>
        <begin position="128"/>
        <end position="147"/>
    </location>
</feature>
<proteinExistence type="predicted"/>
<organism evidence="2 3">
    <name type="scientific">Caerostris extrusa</name>
    <name type="common">Bark spider</name>
    <name type="synonym">Caerostris bankana</name>
    <dbReference type="NCBI Taxonomy" id="172846"/>
    <lineage>
        <taxon>Eukaryota</taxon>
        <taxon>Metazoa</taxon>
        <taxon>Ecdysozoa</taxon>
        <taxon>Arthropoda</taxon>
        <taxon>Chelicerata</taxon>
        <taxon>Arachnida</taxon>
        <taxon>Araneae</taxon>
        <taxon>Araneomorphae</taxon>
        <taxon>Entelegynae</taxon>
        <taxon>Araneoidea</taxon>
        <taxon>Araneidae</taxon>
        <taxon>Caerostris</taxon>
    </lineage>
</organism>
<dbReference type="Proteomes" id="UP001054945">
    <property type="component" value="Unassembled WGS sequence"/>
</dbReference>
<dbReference type="AlphaFoldDB" id="A0AAV4VB07"/>
<comment type="caution">
    <text evidence="2">The sequence shown here is derived from an EMBL/GenBank/DDBJ whole genome shotgun (WGS) entry which is preliminary data.</text>
</comment>
<evidence type="ECO:0000313" key="3">
    <source>
        <dbReference type="Proteomes" id="UP001054945"/>
    </source>
</evidence>
<keyword evidence="3" id="KW-1185">Reference proteome</keyword>